<dbReference type="SUPFAM" id="SSF55874">
    <property type="entry name" value="ATPase domain of HSP90 chaperone/DNA topoisomerase II/histidine kinase"/>
    <property type="match status" value="1"/>
</dbReference>
<proteinExistence type="predicted"/>
<dbReference type="AlphaFoldDB" id="A0A2A5QX97"/>
<evidence type="ECO:0000259" key="7">
    <source>
        <dbReference type="PROSITE" id="PS50109"/>
    </source>
</evidence>
<evidence type="ECO:0000313" key="10">
    <source>
        <dbReference type="EMBL" id="PCR91488.1"/>
    </source>
</evidence>
<dbReference type="InterPro" id="IPR003594">
    <property type="entry name" value="HATPase_dom"/>
</dbReference>
<dbReference type="CDD" id="cd00130">
    <property type="entry name" value="PAS"/>
    <property type="match status" value="1"/>
</dbReference>
<evidence type="ECO:0000256" key="3">
    <source>
        <dbReference type="ARBA" id="ARBA00022553"/>
    </source>
</evidence>
<dbReference type="SUPFAM" id="SSF55785">
    <property type="entry name" value="PYP-like sensor domain (PAS domain)"/>
    <property type="match status" value="1"/>
</dbReference>
<dbReference type="InterPro" id="IPR000700">
    <property type="entry name" value="PAS-assoc_C"/>
</dbReference>
<dbReference type="EC" id="2.7.13.3" evidence="2"/>
<dbReference type="RefSeq" id="WP_097380426.1">
    <property type="nucleotide sequence ID" value="NZ_NXNI01000001.1"/>
</dbReference>
<dbReference type="NCBIfam" id="TIGR00229">
    <property type="entry name" value="sensory_box"/>
    <property type="match status" value="1"/>
</dbReference>
<dbReference type="EMBL" id="NXNI01000001">
    <property type="protein sequence ID" value="PCR91488.1"/>
    <property type="molecule type" value="Genomic_DNA"/>
</dbReference>
<protein>
    <recommendedName>
        <fullName evidence="2">histidine kinase</fullName>
        <ecNumber evidence="2">2.7.13.3</ecNumber>
    </recommendedName>
</protein>
<dbReference type="PANTHER" id="PTHR43711">
    <property type="entry name" value="TWO-COMPONENT HISTIDINE KINASE"/>
    <property type="match status" value="1"/>
</dbReference>
<evidence type="ECO:0000259" key="8">
    <source>
        <dbReference type="PROSITE" id="PS50112"/>
    </source>
</evidence>
<evidence type="ECO:0000256" key="4">
    <source>
        <dbReference type="ARBA" id="ARBA00022679"/>
    </source>
</evidence>
<dbReference type="InterPro" id="IPR036097">
    <property type="entry name" value="HisK_dim/P_sf"/>
</dbReference>
<dbReference type="PROSITE" id="PS50112">
    <property type="entry name" value="PAS"/>
    <property type="match status" value="1"/>
</dbReference>
<dbReference type="InterPro" id="IPR003661">
    <property type="entry name" value="HisK_dim/P_dom"/>
</dbReference>
<evidence type="ECO:0000256" key="1">
    <source>
        <dbReference type="ARBA" id="ARBA00000085"/>
    </source>
</evidence>
<keyword evidence="6" id="KW-0902">Two-component regulatory system</keyword>
<dbReference type="Proteomes" id="UP000219689">
    <property type="component" value="Unassembled WGS sequence"/>
</dbReference>
<dbReference type="SMART" id="SM00387">
    <property type="entry name" value="HATPase_c"/>
    <property type="match status" value="1"/>
</dbReference>
<evidence type="ECO:0000256" key="2">
    <source>
        <dbReference type="ARBA" id="ARBA00012438"/>
    </source>
</evidence>
<dbReference type="Gene3D" id="3.30.450.20">
    <property type="entry name" value="PAS domain"/>
    <property type="match status" value="1"/>
</dbReference>
<evidence type="ECO:0000313" key="11">
    <source>
        <dbReference type="Proteomes" id="UP000219689"/>
    </source>
</evidence>
<dbReference type="Pfam" id="PF00512">
    <property type="entry name" value="HisKA"/>
    <property type="match status" value="1"/>
</dbReference>
<dbReference type="InterPro" id="IPR013767">
    <property type="entry name" value="PAS_fold"/>
</dbReference>
<dbReference type="InterPro" id="IPR005467">
    <property type="entry name" value="His_kinase_dom"/>
</dbReference>
<dbReference type="PROSITE" id="PS50113">
    <property type="entry name" value="PAC"/>
    <property type="match status" value="1"/>
</dbReference>
<dbReference type="PRINTS" id="PR00344">
    <property type="entry name" value="BCTRLSENSOR"/>
</dbReference>
<feature type="domain" description="PAC" evidence="9">
    <location>
        <begin position="87"/>
        <end position="137"/>
    </location>
</feature>
<feature type="domain" description="Histidine kinase" evidence="7">
    <location>
        <begin position="148"/>
        <end position="338"/>
    </location>
</feature>
<keyword evidence="11" id="KW-1185">Reference proteome</keyword>
<evidence type="ECO:0000259" key="9">
    <source>
        <dbReference type="PROSITE" id="PS50113"/>
    </source>
</evidence>
<dbReference type="GO" id="GO:0000155">
    <property type="term" value="F:phosphorelay sensor kinase activity"/>
    <property type="evidence" value="ECO:0007669"/>
    <property type="project" value="InterPro"/>
</dbReference>
<dbReference type="Gene3D" id="1.10.287.130">
    <property type="match status" value="1"/>
</dbReference>
<sequence length="349" mass="38758">MDSHTLPVSSVEFYRTLVENAAEGMLTIDEDSQIVYANPAIEDILGYTPDELVGSTKMKIIPERLRPVHATALESYVQTGARNIDWGGVELPALHKDGHEVPTLISLREHEHDGERYFTGIVRDITERREREDEIHEQKERLDQFADILAHDIRNPLSVAQGYTEVAKQTHDAPVLADISDALDHIDALVDDVLVLSKTGQTVGERGPCSVEHSVRESWQAVETRHAELRIETPIGTIRADESRFRELLGNLFRNAVEHAGADVIVRVGRLPDRDGIYIADDGPGVPDSVRNDIFEHGYSTREAGTGYGLSIVKQIAEGHGWDVSVAESEHGGARFDVHDIEFVDGAKR</sequence>
<dbReference type="SUPFAM" id="SSF47384">
    <property type="entry name" value="Homodimeric domain of signal transducing histidine kinase"/>
    <property type="match status" value="1"/>
</dbReference>
<comment type="caution">
    <text evidence="10">The sequence shown here is derived from an EMBL/GenBank/DDBJ whole genome shotgun (WGS) entry which is preliminary data.</text>
</comment>
<comment type="catalytic activity">
    <reaction evidence="1">
        <text>ATP + protein L-histidine = ADP + protein N-phospho-L-histidine.</text>
        <dbReference type="EC" id="2.7.13.3"/>
    </reaction>
</comment>
<dbReference type="Pfam" id="PF02518">
    <property type="entry name" value="HATPase_c"/>
    <property type="match status" value="1"/>
</dbReference>
<dbReference type="Pfam" id="PF00989">
    <property type="entry name" value="PAS"/>
    <property type="match status" value="1"/>
</dbReference>
<reference evidence="10 11" key="1">
    <citation type="submission" date="2017-09" db="EMBL/GenBank/DDBJ databases">
        <title>Genome sequences of Natrinema ejinorence JCM 13890T.</title>
        <authorList>
            <person name="Roh S.W."/>
            <person name="Kim Y.B."/>
            <person name="Kim J.Y."/>
        </authorList>
    </citation>
    <scope>NUCLEOTIDE SEQUENCE [LARGE SCALE GENOMIC DNA]</scope>
    <source>
        <strain evidence="10 11">JCM 13890</strain>
    </source>
</reference>
<evidence type="ECO:0000256" key="5">
    <source>
        <dbReference type="ARBA" id="ARBA00022777"/>
    </source>
</evidence>
<dbReference type="PROSITE" id="PS50109">
    <property type="entry name" value="HIS_KIN"/>
    <property type="match status" value="1"/>
</dbReference>
<dbReference type="CDD" id="cd00075">
    <property type="entry name" value="HATPase"/>
    <property type="match status" value="1"/>
</dbReference>
<dbReference type="InterPro" id="IPR050736">
    <property type="entry name" value="Sensor_HK_Regulatory"/>
</dbReference>
<keyword evidence="3" id="KW-0597">Phosphoprotein</keyword>
<dbReference type="InterPro" id="IPR036890">
    <property type="entry name" value="HATPase_C_sf"/>
</dbReference>
<dbReference type="InterPro" id="IPR035965">
    <property type="entry name" value="PAS-like_dom_sf"/>
</dbReference>
<dbReference type="InterPro" id="IPR004358">
    <property type="entry name" value="Sig_transdc_His_kin-like_C"/>
</dbReference>
<name>A0A2A5QX97_9EURY</name>
<gene>
    <name evidence="10" type="ORF">CP557_13715</name>
</gene>
<dbReference type="OrthoDB" id="8127at2157"/>
<dbReference type="SMART" id="SM00091">
    <property type="entry name" value="PAS"/>
    <property type="match status" value="1"/>
</dbReference>
<dbReference type="SMART" id="SM00388">
    <property type="entry name" value="HisKA"/>
    <property type="match status" value="1"/>
</dbReference>
<dbReference type="InterPro" id="IPR000014">
    <property type="entry name" value="PAS"/>
</dbReference>
<organism evidence="10 11">
    <name type="scientific">Natrinema ejinorense</name>
    <dbReference type="NCBI Taxonomy" id="373386"/>
    <lineage>
        <taxon>Archaea</taxon>
        <taxon>Methanobacteriati</taxon>
        <taxon>Methanobacteriota</taxon>
        <taxon>Stenosarchaea group</taxon>
        <taxon>Halobacteria</taxon>
        <taxon>Halobacteriales</taxon>
        <taxon>Natrialbaceae</taxon>
        <taxon>Natrinema</taxon>
    </lineage>
</organism>
<keyword evidence="4" id="KW-0808">Transferase</keyword>
<evidence type="ECO:0000256" key="6">
    <source>
        <dbReference type="ARBA" id="ARBA00023012"/>
    </source>
</evidence>
<dbReference type="PANTHER" id="PTHR43711:SF1">
    <property type="entry name" value="HISTIDINE KINASE 1"/>
    <property type="match status" value="1"/>
</dbReference>
<keyword evidence="5 10" id="KW-0418">Kinase</keyword>
<dbReference type="GO" id="GO:0006355">
    <property type="term" value="P:regulation of DNA-templated transcription"/>
    <property type="evidence" value="ECO:0007669"/>
    <property type="project" value="InterPro"/>
</dbReference>
<feature type="domain" description="PAS" evidence="8">
    <location>
        <begin position="10"/>
        <end position="80"/>
    </location>
</feature>
<dbReference type="CDD" id="cd00082">
    <property type="entry name" value="HisKA"/>
    <property type="match status" value="1"/>
</dbReference>
<dbReference type="Gene3D" id="3.30.565.10">
    <property type="entry name" value="Histidine kinase-like ATPase, C-terminal domain"/>
    <property type="match status" value="1"/>
</dbReference>
<accession>A0A2A5QX97</accession>